<evidence type="ECO:0000256" key="1">
    <source>
        <dbReference type="ARBA" id="ARBA00004903"/>
    </source>
</evidence>
<keyword evidence="4" id="KW-0554">One-carbon metabolism</keyword>
<organism evidence="8 9">
    <name type="scientific">Peptoniphilus equinus</name>
    <dbReference type="NCBI Taxonomy" id="3016343"/>
    <lineage>
        <taxon>Bacteria</taxon>
        <taxon>Bacillati</taxon>
        <taxon>Bacillota</taxon>
        <taxon>Tissierellia</taxon>
        <taxon>Tissierellales</taxon>
        <taxon>Peptoniphilaceae</taxon>
        <taxon>Peptoniphilus</taxon>
    </lineage>
</organism>
<evidence type="ECO:0000256" key="6">
    <source>
        <dbReference type="ARBA" id="ARBA00023002"/>
    </source>
</evidence>
<comment type="pathway">
    <text evidence="1">Cofactor biosynthesis; tetrahydrofolate biosynthesis; 5,6,7,8-tetrahydrofolate from 7,8-dihydrofolate: step 1/1.</text>
</comment>
<dbReference type="EC" id="1.5.1.3" evidence="3"/>
<dbReference type="SUPFAM" id="SSF53597">
    <property type="entry name" value="Dihydrofolate reductase-like"/>
    <property type="match status" value="1"/>
</dbReference>
<name>A0ABY7QRY8_9FIRM</name>
<evidence type="ECO:0000256" key="3">
    <source>
        <dbReference type="ARBA" id="ARBA00012856"/>
    </source>
</evidence>
<evidence type="ECO:0000256" key="5">
    <source>
        <dbReference type="ARBA" id="ARBA00022857"/>
    </source>
</evidence>
<evidence type="ECO:0000313" key="8">
    <source>
        <dbReference type="EMBL" id="WBW49550.1"/>
    </source>
</evidence>
<keyword evidence="9" id="KW-1185">Reference proteome</keyword>
<sequence length="172" mass="19895">MFAIVNVDANWGIGTQGDMLIHLKSDLEFFKTQTMDKTVLMGRNTYESLPNKMPLPGRRNIILSRHLVEVEGFDVVHSPEEAMARYAETAPEDFVVIGGAAIYKMFLDYCDTALVTQMHRSFDRVDTYFPNLDELGHWVLADRTDTIHDPQVDYHISTYKNRQVKFWDSKLF</sequence>
<dbReference type="PANTHER" id="PTHR48069">
    <property type="entry name" value="DIHYDROFOLATE REDUCTASE"/>
    <property type="match status" value="1"/>
</dbReference>
<protein>
    <recommendedName>
        <fullName evidence="3">dihydrofolate reductase</fullName>
        <ecNumber evidence="3">1.5.1.3</ecNumber>
    </recommendedName>
</protein>
<dbReference type="RefSeq" id="WP_271191082.1">
    <property type="nucleotide sequence ID" value="NZ_CP115667.1"/>
</dbReference>
<dbReference type="InterPro" id="IPR024072">
    <property type="entry name" value="DHFR-like_dom_sf"/>
</dbReference>
<proteinExistence type="inferred from homology"/>
<dbReference type="InterPro" id="IPR012259">
    <property type="entry name" value="DHFR"/>
</dbReference>
<accession>A0ABY7QRY8</accession>
<dbReference type="CDD" id="cd00209">
    <property type="entry name" value="DHFR"/>
    <property type="match status" value="1"/>
</dbReference>
<keyword evidence="5" id="KW-0521">NADP</keyword>
<feature type="domain" description="DHFR" evidence="7">
    <location>
        <begin position="1"/>
        <end position="161"/>
    </location>
</feature>
<dbReference type="PANTHER" id="PTHR48069:SF3">
    <property type="entry name" value="DIHYDROFOLATE REDUCTASE"/>
    <property type="match status" value="1"/>
</dbReference>
<keyword evidence="6" id="KW-0560">Oxidoreductase</keyword>
<dbReference type="PROSITE" id="PS51330">
    <property type="entry name" value="DHFR_2"/>
    <property type="match status" value="1"/>
</dbReference>
<dbReference type="EMBL" id="CP115667">
    <property type="protein sequence ID" value="WBW49550.1"/>
    <property type="molecule type" value="Genomic_DNA"/>
</dbReference>
<dbReference type="InterPro" id="IPR001796">
    <property type="entry name" value="DHFR_dom"/>
</dbReference>
<evidence type="ECO:0000259" key="7">
    <source>
        <dbReference type="PROSITE" id="PS51330"/>
    </source>
</evidence>
<dbReference type="Pfam" id="PF00186">
    <property type="entry name" value="DHFR_1"/>
    <property type="match status" value="1"/>
</dbReference>
<evidence type="ECO:0000256" key="2">
    <source>
        <dbReference type="ARBA" id="ARBA00009539"/>
    </source>
</evidence>
<evidence type="ECO:0000313" key="9">
    <source>
        <dbReference type="Proteomes" id="UP001210339"/>
    </source>
</evidence>
<dbReference type="Gene3D" id="3.40.430.10">
    <property type="entry name" value="Dihydrofolate Reductase, subunit A"/>
    <property type="match status" value="1"/>
</dbReference>
<comment type="similarity">
    <text evidence="2">Belongs to the dihydrofolate reductase family.</text>
</comment>
<evidence type="ECO:0000256" key="4">
    <source>
        <dbReference type="ARBA" id="ARBA00022563"/>
    </source>
</evidence>
<reference evidence="8 9" key="1">
    <citation type="submission" date="2023-01" db="EMBL/GenBank/DDBJ databases">
        <authorList>
            <person name="Lee S.H."/>
            <person name="Jung H.S."/>
            <person name="Yun J.U."/>
        </authorList>
    </citation>
    <scope>NUCLEOTIDE SEQUENCE [LARGE SCALE GENOMIC DNA]</scope>
    <source>
        <strain evidence="8 9">CBA3646</strain>
    </source>
</reference>
<gene>
    <name evidence="8" type="ORF">O6R05_06020</name>
</gene>
<dbReference type="PRINTS" id="PR00070">
    <property type="entry name" value="DHFR"/>
</dbReference>
<dbReference type="Proteomes" id="UP001210339">
    <property type="component" value="Chromosome"/>
</dbReference>